<feature type="region of interest" description="Disordered" evidence="1">
    <location>
        <begin position="479"/>
        <end position="510"/>
    </location>
</feature>
<evidence type="ECO:0000256" key="2">
    <source>
        <dbReference type="SAM" id="Phobius"/>
    </source>
</evidence>
<organism evidence="4 5">
    <name type="scientific">Aspergillus cavernicola</name>
    <dbReference type="NCBI Taxonomy" id="176166"/>
    <lineage>
        <taxon>Eukaryota</taxon>
        <taxon>Fungi</taxon>
        <taxon>Dikarya</taxon>
        <taxon>Ascomycota</taxon>
        <taxon>Pezizomycotina</taxon>
        <taxon>Eurotiomycetes</taxon>
        <taxon>Eurotiomycetidae</taxon>
        <taxon>Eurotiales</taxon>
        <taxon>Aspergillaceae</taxon>
        <taxon>Aspergillus</taxon>
        <taxon>Aspergillus subgen. Nidulantes</taxon>
    </lineage>
</organism>
<feature type="region of interest" description="Disordered" evidence="1">
    <location>
        <begin position="41"/>
        <end position="74"/>
    </location>
</feature>
<evidence type="ECO:0000259" key="3">
    <source>
        <dbReference type="Pfam" id="PF10544"/>
    </source>
</evidence>
<feature type="compositionally biased region" description="Acidic residues" evidence="1">
    <location>
        <begin position="137"/>
        <end position="147"/>
    </location>
</feature>
<keyword evidence="5" id="KW-1185">Reference proteome</keyword>
<feature type="transmembrane region" description="Helical" evidence="2">
    <location>
        <begin position="421"/>
        <end position="443"/>
    </location>
</feature>
<reference evidence="4 5" key="1">
    <citation type="submission" date="2024-07" db="EMBL/GenBank/DDBJ databases">
        <title>Section-level genome sequencing and comparative genomics of Aspergillus sections Usti and Cavernicolus.</title>
        <authorList>
            <consortium name="Lawrence Berkeley National Laboratory"/>
            <person name="Nybo J.L."/>
            <person name="Vesth T.C."/>
            <person name="Theobald S."/>
            <person name="Frisvad J.C."/>
            <person name="Larsen T.O."/>
            <person name="Kjaerboelling I."/>
            <person name="Rothschild-Mancinelli K."/>
            <person name="Lyhne E.K."/>
            <person name="Kogle M.E."/>
            <person name="Barry K."/>
            <person name="Clum A."/>
            <person name="Na H."/>
            <person name="Ledsgaard L."/>
            <person name="Lin J."/>
            <person name="Lipzen A."/>
            <person name="Kuo A."/>
            <person name="Riley R."/>
            <person name="Mondo S."/>
            <person name="LaButti K."/>
            <person name="Haridas S."/>
            <person name="Pangalinan J."/>
            <person name="Salamov A.A."/>
            <person name="Simmons B.A."/>
            <person name="Magnuson J.K."/>
            <person name="Chen J."/>
            <person name="Drula E."/>
            <person name="Henrissat B."/>
            <person name="Wiebenga A."/>
            <person name="Lubbers R.J."/>
            <person name="Gomes A.C."/>
            <person name="Makela M.R."/>
            <person name="Stajich J."/>
            <person name="Grigoriev I.V."/>
            <person name="Mortensen U.H."/>
            <person name="De vries R.P."/>
            <person name="Baker S.E."/>
            <person name="Andersen M.R."/>
        </authorList>
    </citation>
    <scope>NUCLEOTIDE SEQUENCE [LARGE SCALE GENOMIC DNA]</scope>
    <source>
        <strain evidence="4 5">CBS 600.67</strain>
    </source>
</reference>
<feature type="domain" description="Bacteriophage T5 Orf172 DNA-binding" evidence="3">
    <location>
        <begin position="181"/>
        <end position="277"/>
    </location>
</feature>
<name>A0ABR4HRU9_9EURO</name>
<keyword evidence="2" id="KW-1133">Transmembrane helix</keyword>
<comment type="caution">
    <text evidence="4">The sequence shown here is derived from an EMBL/GenBank/DDBJ whole genome shotgun (WGS) entry which is preliminary data.</text>
</comment>
<accession>A0ABR4HRU9</accession>
<feature type="compositionally biased region" description="Polar residues" evidence="1">
    <location>
        <begin position="122"/>
        <end position="132"/>
    </location>
</feature>
<dbReference type="Pfam" id="PF10544">
    <property type="entry name" value="T5orf172"/>
    <property type="match status" value="1"/>
</dbReference>
<dbReference type="InterPro" id="IPR018306">
    <property type="entry name" value="Phage_T5_Orf172_DNA-bd"/>
</dbReference>
<feature type="region of interest" description="Disordered" evidence="1">
    <location>
        <begin position="97"/>
        <end position="157"/>
    </location>
</feature>
<sequence>MAQTTDLLSTPLLSSHLPPKALLESLTTPVLLDGVDEIFTGRDGENIPESPSPCARKARRVKKNGRRPTTPNNHIIQEMVRKNKSPKFAALFQNLAGSSLDGGSEQGHGNSEHPEDPDNQQEGEQFLPSTELPNLDDASEDSNEEESTPLPTFIPQRHTIRELFHDMKDIMTRTYKDTQGRAYILFDRLNQSPFFKIGQSNNPRHRKEKHERKCQLKGWASRERPAISIRMPMRLERLAQAELQNIKCDPRCSCGVEHVEYFWGPMDIGLEVLDFWCEWLQSREPYGWDGQLKGFWVDRLEQFQTHLHDYFSCGSLQCAEQDEEAPACQACLRAGWKKWVEPTPEDELDYACRANIPSKWVRLRVLSLSTFSVIDNFYLIAFVNLVGQILSMCRWISDPNVFLCVIPLRLLGFWVEPRIRLTGPALGFLLLVVDTTLFVVCVYTRFQHGRGEIEDARTRPRRTRRTKTVSIGEIVQEIDEAVEVSPPPGSNTDTRSASETKSAQGRRKTT</sequence>
<keyword evidence="2" id="KW-0472">Membrane</keyword>
<evidence type="ECO:0000313" key="5">
    <source>
        <dbReference type="Proteomes" id="UP001610335"/>
    </source>
</evidence>
<evidence type="ECO:0000313" key="4">
    <source>
        <dbReference type="EMBL" id="KAL2818215.1"/>
    </source>
</evidence>
<feature type="compositionally biased region" description="Basic residues" evidence="1">
    <location>
        <begin position="56"/>
        <end position="66"/>
    </location>
</feature>
<dbReference type="EMBL" id="JBFXLS010000085">
    <property type="protein sequence ID" value="KAL2818215.1"/>
    <property type="molecule type" value="Genomic_DNA"/>
</dbReference>
<gene>
    <name evidence="4" type="ORF">BDW59DRAFT_152169</name>
</gene>
<protein>
    <recommendedName>
        <fullName evidence="3">Bacteriophage T5 Orf172 DNA-binding domain-containing protein</fullName>
    </recommendedName>
</protein>
<keyword evidence="2" id="KW-0812">Transmembrane</keyword>
<proteinExistence type="predicted"/>
<dbReference type="Proteomes" id="UP001610335">
    <property type="component" value="Unassembled WGS sequence"/>
</dbReference>
<evidence type="ECO:0000256" key="1">
    <source>
        <dbReference type="SAM" id="MobiDB-lite"/>
    </source>
</evidence>
<feature type="compositionally biased region" description="Polar residues" evidence="1">
    <location>
        <begin position="490"/>
        <end position="503"/>
    </location>
</feature>